<sequence>MPSAGKRSPYLTMQMSPTTNSPTKICICSPLRMTANLCSPSILACKPRNCFSFVPENFEHCVRRILLMINKELSFLDIRCIDFTIDIFDLKMLALRKCKQPTNRRKKKRYINVSSLALEISEQRIYSQDMKKTLNTVAFLNSVNRGVQKEACNGSVEQYCVANQLIICPKV</sequence>
<dbReference type="Proteomes" id="UP000887565">
    <property type="component" value="Unplaced"/>
</dbReference>
<reference evidence="2" key="1">
    <citation type="submission" date="2022-11" db="UniProtKB">
        <authorList>
            <consortium name="WormBaseParasite"/>
        </authorList>
    </citation>
    <scope>IDENTIFICATION</scope>
</reference>
<dbReference type="AlphaFoldDB" id="A0A915I8A6"/>
<accession>A0A915I8A6</accession>
<dbReference type="WBParaSite" id="nRc.2.0.1.t10097-RA">
    <property type="protein sequence ID" value="nRc.2.0.1.t10097-RA"/>
    <property type="gene ID" value="nRc.2.0.1.g10097"/>
</dbReference>
<name>A0A915I8A6_ROMCU</name>
<keyword evidence="1" id="KW-1185">Reference proteome</keyword>
<evidence type="ECO:0000313" key="2">
    <source>
        <dbReference type="WBParaSite" id="nRc.2.0.1.t10097-RA"/>
    </source>
</evidence>
<proteinExistence type="predicted"/>
<protein>
    <submittedName>
        <fullName evidence="2">Uncharacterized protein</fullName>
    </submittedName>
</protein>
<organism evidence="1 2">
    <name type="scientific">Romanomermis culicivorax</name>
    <name type="common">Nematode worm</name>
    <dbReference type="NCBI Taxonomy" id="13658"/>
    <lineage>
        <taxon>Eukaryota</taxon>
        <taxon>Metazoa</taxon>
        <taxon>Ecdysozoa</taxon>
        <taxon>Nematoda</taxon>
        <taxon>Enoplea</taxon>
        <taxon>Dorylaimia</taxon>
        <taxon>Mermithida</taxon>
        <taxon>Mermithoidea</taxon>
        <taxon>Mermithidae</taxon>
        <taxon>Romanomermis</taxon>
    </lineage>
</organism>
<evidence type="ECO:0000313" key="1">
    <source>
        <dbReference type="Proteomes" id="UP000887565"/>
    </source>
</evidence>